<dbReference type="OrthoDB" id="347314at2759"/>
<reference evidence="1" key="1">
    <citation type="submission" date="2021-02" db="EMBL/GenBank/DDBJ databases">
        <authorList>
            <person name="Dougan E. K."/>
            <person name="Rhodes N."/>
            <person name="Thang M."/>
            <person name="Chan C."/>
        </authorList>
    </citation>
    <scope>NUCLEOTIDE SEQUENCE</scope>
</reference>
<feature type="non-terminal residue" evidence="1">
    <location>
        <position position="189"/>
    </location>
</feature>
<dbReference type="Proteomes" id="UP000649617">
    <property type="component" value="Unassembled WGS sequence"/>
</dbReference>
<feature type="non-terminal residue" evidence="1">
    <location>
        <position position="1"/>
    </location>
</feature>
<proteinExistence type="predicted"/>
<keyword evidence="2" id="KW-1185">Reference proteome</keyword>
<sequence length="189" mass="20347">DGAYCIGPTHQTYPCSTNKGLLEFNSPALYLHLDNLESKNLQQGQAELTFADVTKLPGDKSPVTLLATALSRSQGLSEAETGLHGHVGSIGFESGSEVEVQFILMRQDDQREIKAKMLMIKFLDIADGATLQALAADQAFTSYETQLSVDSSQDGKLAVTSQMPGAAPPKDPLSLSPRQEMHAVAVLWK</sequence>
<gene>
    <name evidence="1" type="primary">HMCN1</name>
    <name evidence="1" type="ORF">SPIL2461_LOCUS23187</name>
</gene>
<accession>A0A812YFT6</accession>
<dbReference type="EMBL" id="CAJNIZ010048036">
    <property type="protein sequence ID" value="CAE7780579.1"/>
    <property type="molecule type" value="Genomic_DNA"/>
</dbReference>
<name>A0A812YFT6_SYMPI</name>
<protein>
    <submittedName>
        <fullName evidence="1">HMCN1 protein</fullName>
    </submittedName>
</protein>
<organism evidence="1 2">
    <name type="scientific">Symbiodinium pilosum</name>
    <name type="common">Dinoflagellate</name>
    <dbReference type="NCBI Taxonomy" id="2952"/>
    <lineage>
        <taxon>Eukaryota</taxon>
        <taxon>Sar</taxon>
        <taxon>Alveolata</taxon>
        <taxon>Dinophyceae</taxon>
        <taxon>Suessiales</taxon>
        <taxon>Symbiodiniaceae</taxon>
        <taxon>Symbiodinium</taxon>
    </lineage>
</organism>
<comment type="caution">
    <text evidence="1">The sequence shown here is derived from an EMBL/GenBank/DDBJ whole genome shotgun (WGS) entry which is preliminary data.</text>
</comment>
<evidence type="ECO:0000313" key="2">
    <source>
        <dbReference type="Proteomes" id="UP000649617"/>
    </source>
</evidence>
<dbReference type="AlphaFoldDB" id="A0A812YFT6"/>
<evidence type="ECO:0000313" key="1">
    <source>
        <dbReference type="EMBL" id="CAE7780579.1"/>
    </source>
</evidence>